<keyword evidence="2" id="KW-1003">Cell membrane</keyword>
<evidence type="ECO:0000256" key="1">
    <source>
        <dbReference type="ARBA" id="ARBA00004651"/>
    </source>
</evidence>
<keyword evidence="8" id="KW-1185">Reference proteome</keyword>
<dbReference type="GO" id="GO:0005886">
    <property type="term" value="C:plasma membrane"/>
    <property type="evidence" value="ECO:0007669"/>
    <property type="project" value="UniProtKB-SubCell"/>
</dbReference>
<dbReference type="OrthoDB" id="9784202at2"/>
<keyword evidence="4 6" id="KW-1133">Transmembrane helix</keyword>
<protein>
    <submittedName>
        <fullName evidence="7">Resistance to homoserine/threonine (RhtB) family protein</fullName>
    </submittedName>
</protein>
<dbReference type="RefSeq" id="WP_149735697.1">
    <property type="nucleotide sequence ID" value="NZ_FQZD01000031.1"/>
</dbReference>
<sequence length="210" mass="22542">MENFGVFILTALAAAILPGADFALVTKNTLAAGRSGGQLSACGVASGLLVHTMAAVLGLSAIIAQSATLFEWVKYIGAAYLCYMGWITFRHAGEGAELTAADGGENAGAAVKLSSYFWQGALTNVLNPKASIFYLTLLPQFVVPGENAQFYLFVLGLIAVLIVLLWFLFVASAFSYIRAWFAKPLFRINFQRCVGFMLFSFGIKLALSKK</sequence>
<keyword evidence="3 6" id="KW-0812">Transmembrane</keyword>
<dbReference type="EMBL" id="FQZD01000031">
    <property type="protein sequence ID" value="SHJ66222.1"/>
    <property type="molecule type" value="Genomic_DNA"/>
</dbReference>
<gene>
    <name evidence="7" type="ORF">SAMN02745170_03035</name>
</gene>
<evidence type="ECO:0000256" key="2">
    <source>
        <dbReference type="ARBA" id="ARBA00022475"/>
    </source>
</evidence>
<feature type="transmembrane region" description="Helical" evidence="6">
    <location>
        <begin position="38"/>
        <end position="60"/>
    </location>
</feature>
<organism evidence="7 8">
    <name type="scientific">Propionispora hippei DSM 15287</name>
    <dbReference type="NCBI Taxonomy" id="1123003"/>
    <lineage>
        <taxon>Bacteria</taxon>
        <taxon>Bacillati</taxon>
        <taxon>Bacillota</taxon>
        <taxon>Negativicutes</taxon>
        <taxon>Selenomonadales</taxon>
        <taxon>Sporomusaceae</taxon>
        <taxon>Propionispora</taxon>
    </lineage>
</organism>
<feature type="transmembrane region" description="Helical" evidence="6">
    <location>
        <begin position="189"/>
        <end position="207"/>
    </location>
</feature>
<dbReference type="InterPro" id="IPR001123">
    <property type="entry name" value="LeuE-type"/>
</dbReference>
<evidence type="ECO:0000313" key="8">
    <source>
        <dbReference type="Proteomes" id="UP000322917"/>
    </source>
</evidence>
<accession>A0A1M6L4T6</accession>
<name>A0A1M6L4T6_9FIRM</name>
<evidence type="ECO:0000256" key="6">
    <source>
        <dbReference type="SAM" id="Phobius"/>
    </source>
</evidence>
<evidence type="ECO:0000313" key="7">
    <source>
        <dbReference type="EMBL" id="SHJ66222.1"/>
    </source>
</evidence>
<dbReference type="PANTHER" id="PTHR30086">
    <property type="entry name" value="ARGININE EXPORTER PROTEIN ARGO"/>
    <property type="match status" value="1"/>
</dbReference>
<proteinExistence type="predicted"/>
<dbReference type="Pfam" id="PF01810">
    <property type="entry name" value="LysE"/>
    <property type="match status" value="1"/>
</dbReference>
<dbReference type="Proteomes" id="UP000322917">
    <property type="component" value="Unassembled WGS sequence"/>
</dbReference>
<keyword evidence="5 6" id="KW-0472">Membrane</keyword>
<dbReference type="AlphaFoldDB" id="A0A1M6L4T6"/>
<evidence type="ECO:0000256" key="3">
    <source>
        <dbReference type="ARBA" id="ARBA00022692"/>
    </source>
</evidence>
<evidence type="ECO:0000256" key="4">
    <source>
        <dbReference type="ARBA" id="ARBA00022989"/>
    </source>
</evidence>
<comment type="subcellular location">
    <subcellularLocation>
        <location evidence="1">Cell membrane</location>
        <topology evidence="1">Multi-pass membrane protein</topology>
    </subcellularLocation>
</comment>
<dbReference type="GO" id="GO:0015171">
    <property type="term" value="F:amino acid transmembrane transporter activity"/>
    <property type="evidence" value="ECO:0007669"/>
    <property type="project" value="TreeGrafter"/>
</dbReference>
<dbReference type="PANTHER" id="PTHR30086:SF20">
    <property type="entry name" value="ARGININE EXPORTER PROTEIN ARGO-RELATED"/>
    <property type="match status" value="1"/>
</dbReference>
<evidence type="ECO:0000256" key="5">
    <source>
        <dbReference type="ARBA" id="ARBA00023136"/>
    </source>
</evidence>
<dbReference type="PIRSF" id="PIRSF006324">
    <property type="entry name" value="LeuE"/>
    <property type="match status" value="1"/>
</dbReference>
<reference evidence="7 8" key="1">
    <citation type="submission" date="2016-11" db="EMBL/GenBank/DDBJ databases">
        <authorList>
            <person name="Varghese N."/>
            <person name="Submissions S."/>
        </authorList>
    </citation>
    <scope>NUCLEOTIDE SEQUENCE [LARGE SCALE GENOMIC DNA]</scope>
    <source>
        <strain evidence="7 8">DSM 15287</strain>
    </source>
</reference>
<feature type="transmembrane region" description="Helical" evidence="6">
    <location>
        <begin position="150"/>
        <end position="177"/>
    </location>
</feature>